<comment type="similarity">
    <text evidence="2 7">Belongs to the EMP24/GP25L family.</text>
</comment>
<dbReference type="InterPro" id="IPR015720">
    <property type="entry name" value="Emp24-like"/>
</dbReference>
<dbReference type="GO" id="GO:0016020">
    <property type="term" value="C:membrane"/>
    <property type="evidence" value="ECO:0007669"/>
    <property type="project" value="UniProtKB-SubCell"/>
</dbReference>
<keyword evidence="5 8" id="KW-1133">Transmembrane helix</keyword>
<organism evidence="10 11">
    <name type="scientific">Phycomyces blakesleeanus (strain ATCC 8743b / DSM 1359 / FGSC 10004 / NBRC 33097 / NRRL 1555)</name>
    <dbReference type="NCBI Taxonomy" id="763407"/>
    <lineage>
        <taxon>Eukaryota</taxon>
        <taxon>Fungi</taxon>
        <taxon>Fungi incertae sedis</taxon>
        <taxon>Mucoromycota</taxon>
        <taxon>Mucoromycotina</taxon>
        <taxon>Mucoromycetes</taxon>
        <taxon>Mucorales</taxon>
        <taxon>Phycomycetaceae</taxon>
        <taxon>Phycomyces</taxon>
    </lineage>
</organism>
<dbReference type="InterPro" id="IPR009038">
    <property type="entry name" value="GOLD_dom"/>
</dbReference>
<dbReference type="VEuPathDB" id="FungiDB:PHYBLDRAFT_92922"/>
<evidence type="ECO:0000256" key="6">
    <source>
        <dbReference type="ARBA" id="ARBA00023136"/>
    </source>
</evidence>
<accession>A0A167LFZ2</accession>
<dbReference type="InParanoid" id="A0A167LFZ2"/>
<evidence type="ECO:0000256" key="7">
    <source>
        <dbReference type="RuleBase" id="RU003827"/>
    </source>
</evidence>
<dbReference type="Pfam" id="PF01105">
    <property type="entry name" value="EMP24_GP25L"/>
    <property type="match status" value="1"/>
</dbReference>
<feature type="transmembrane region" description="Helical" evidence="8">
    <location>
        <begin position="181"/>
        <end position="201"/>
    </location>
</feature>
<sequence>LVLILGVLAVVKAVKFDLVAVTPDRAKENKRCLSQYVPKDTMILATVRIGQGYNQRIDLEIADDSATPTVYVSKKDVSNELRNAFNTHSDGVVSICFTNSLSEGFHESPEYLRTVDLDFNVGAEAMDFEKIAKAEKLNPLELELRKLETVVKEIVDEMNYLKRREARMRDTNESTNNRVKWFSILSLFTLIGLGTWQILYLRRFFKRKRLID</sequence>
<evidence type="ECO:0000256" key="4">
    <source>
        <dbReference type="ARBA" id="ARBA00022729"/>
    </source>
</evidence>
<feature type="non-terminal residue" evidence="10">
    <location>
        <position position="1"/>
    </location>
</feature>
<dbReference type="AlphaFoldDB" id="A0A167LFZ2"/>
<name>A0A167LFZ2_PHYB8</name>
<evidence type="ECO:0000313" key="10">
    <source>
        <dbReference type="EMBL" id="OAD70368.1"/>
    </source>
</evidence>
<dbReference type="STRING" id="763407.A0A167LFZ2"/>
<dbReference type="EMBL" id="KV440989">
    <property type="protein sequence ID" value="OAD70368.1"/>
    <property type="molecule type" value="Genomic_DNA"/>
</dbReference>
<keyword evidence="11" id="KW-1185">Reference proteome</keyword>
<evidence type="ECO:0000259" key="9">
    <source>
        <dbReference type="PROSITE" id="PS50866"/>
    </source>
</evidence>
<keyword evidence="6 8" id="KW-0472">Membrane</keyword>
<keyword evidence="4" id="KW-0732">Signal</keyword>
<comment type="subcellular location">
    <subcellularLocation>
        <location evidence="1 7">Membrane</location>
        <topology evidence="1 7">Single-pass type I membrane protein</topology>
    </subcellularLocation>
</comment>
<dbReference type="RefSeq" id="XP_018288408.1">
    <property type="nucleotide sequence ID" value="XM_018443809.1"/>
</dbReference>
<proteinExistence type="inferred from homology"/>
<evidence type="ECO:0000256" key="1">
    <source>
        <dbReference type="ARBA" id="ARBA00004479"/>
    </source>
</evidence>
<dbReference type="FunCoup" id="A0A167LFZ2">
    <property type="interactions" value="905"/>
</dbReference>
<protein>
    <recommendedName>
        <fullName evidence="9">GOLD domain-containing protein</fullName>
    </recommendedName>
</protein>
<dbReference type="PANTHER" id="PTHR22811">
    <property type="entry name" value="TRANSMEMBRANE EMP24 DOMAIN-CONTAINING PROTEIN"/>
    <property type="match status" value="1"/>
</dbReference>
<dbReference type="Proteomes" id="UP000077315">
    <property type="component" value="Unassembled WGS sequence"/>
</dbReference>
<dbReference type="PROSITE" id="PS50866">
    <property type="entry name" value="GOLD"/>
    <property type="match status" value="1"/>
</dbReference>
<dbReference type="OrthoDB" id="759142at2759"/>
<feature type="domain" description="GOLD" evidence="9">
    <location>
        <begin position="30"/>
        <end position="121"/>
    </location>
</feature>
<reference evidence="11" key="1">
    <citation type="submission" date="2015-06" db="EMBL/GenBank/DDBJ databases">
        <title>Expansion of signal transduction pathways in fungi by whole-genome duplication.</title>
        <authorList>
            <consortium name="DOE Joint Genome Institute"/>
            <person name="Corrochano L.M."/>
            <person name="Kuo A."/>
            <person name="Marcet-Houben M."/>
            <person name="Polaino S."/>
            <person name="Salamov A."/>
            <person name="Villalobos J.M."/>
            <person name="Alvarez M.I."/>
            <person name="Avalos J."/>
            <person name="Benito E.P."/>
            <person name="Benoit I."/>
            <person name="Burger G."/>
            <person name="Camino L.P."/>
            <person name="Canovas D."/>
            <person name="Cerda-Olmedo E."/>
            <person name="Cheng J.-F."/>
            <person name="Dominguez A."/>
            <person name="Elias M."/>
            <person name="Eslava A.P."/>
            <person name="Glaser F."/>
            <person name="Grimwood J."/>
            <person name="Gutierrez G."/>
            <person name="Heitman J."/>
            <person name="Henrissat B."/>
            <person name="Iturriaga E.A."/>
            <person name="Lang B.F."/>
            <person name="Lavin J.L."/>
            <person name="Lee S."/>
            <person name="Li W."/>
            <person name="Lindquist E."/>
            <person name="Lopez-Garcia S."/>
            <person name="Luque E.M."/>
            <person name="Marcos A.T."/>
            <person name="Martin J."/>
            <person name="McCluskey K."/>
            <person name="Medina H.R."/>
            <person name="Miralles-Duran A."/>
            <person name="Miyazaki A."/>
            <person name="Munoz-Torres E."/>
            <person name="Oguiza J.A."/>
            <person name="Ohm R."/>
            <person name="Olmedo M."/>
            <person name="Orejas M."/>
            <person name="Ortiz-Castellanos L."/>
            <person name="Pisabarro A.G."/>
            <person name="Rodriguez-Romero J."/>
            <person name="Ruiz-Herrera J."/>
            <person name="Ruiz-Vazquez R."/>
            <person name="Sanz C."/>
            <person name="Schackwitz W."/>
            <person name="Schmutz J."/>
            <person name="Shahriari M."/>
            <person name="Shelest E."/>
            <person name="Silva-Franco F."/>
            <person name="Soanes D."/>
            <person name="Syed K."/>
            <person name="Tagua V.G."/>
            <person name="Talbot N.J."/>
            <person name="Thon M."/>
            <person name="De vries R.P."/>
            <person name="Wiebenga A."/>
            <person name="Yadav J.S."/>
            <person name="Braun E.L."/>
            <person name="Baker S."/>
            <person name="Garre V."/>
            <person name="Horwitz B."/>
            <person name="Torres-Martinez S."/>
            <person name="Idnurm A."/>
            <person name="Herrera-Estrella A."/>
            <person name="Gabaldon T."/>
            <person name="Grigoriev I.V."/>
        </authorList>
    </citation>
    <scope>NUCLEOTIDE SEQUENCE [LARGE SCALE GENOMIC DNA]</scope>
    <source>
        <strain evidence="11">NRRL 1555(-)</strain>
    </source>
</reference>
<evidence type="ECO:0000256" key="5">
    <source>
        <dbReference type="ARBA" id="ARBA00022989"/>
    </source>
</evidence>
<evidence type="ECO:0000256" key="8">
    <source>
        <dbReference type="SAM" id="Phobius"/>
    </source>
</evidence>
<evidence type="ECO:0000256" key="2">
    <source>
        <dbReference type="ARBA" id="ARBA00007104"/>
    </source>
</evidence>
<evidence type="ECO:0000256" key="3">
    <source>
        <dbReference type="ARBA" id="ARBA00022692"/>
    </source>
</evidence>
<dbReference type="GeneID" id="29004714"/>
<keyword evidence="3 7" id="KW-0812">Transmembrane</keyword>
<dbReference type="SMART" id="SM01190">
    <property type="entry name" value="EMP24_GP25L"/>
    <property type="match status" value="1"/>
</dbReference>
<evidence type="ECO:0000313" key="11">
    <source>
        <dbReference type="Proteomes" id="UP000077315"/>
    </source>
</evidence>
<feature type="non-terminal residue" evidence="10">
    <location>
        <position position="212"/>
    </location>
</feature>
<gene>
    <name evidence="10" type="ORF">PHYBLDRAFT_92922</name>
</gene>